<keyword evidence="3" id="KW-0862">Zinc</keyword>
<accession>A0A0F3KUB0</accession>
<name>A0A0F3KUB0_9GAMM</name>
<dbReference type="GO" id="GO:0046872">
    <property type="term" value="F:metal ion binding"/>
    <property type="evidence" value="ECO:0007669"/>
    <property type="project" value="UniProtKB-KW"/>
</dbReference>
<comment type="caution">
    <text evidence="6">The sequence shown here is derived from an EMBL/GenBank/DDBJ whole genome shotgun (WGS) entry which is preliminary data.</text>
</comment>
<dbReference type="SUPFAM" id="SSF51316">
    <property type="entry name" value="Mss4-like"/>
    <property type="match status" value="1"/>
</dbReference>
<dbReference type="OrthoDB" id="7765631at2"/>
<evidence type="ECO:0000313" key="7">
    <source>
        <dbReference type="Proteomes" id="UP000033651"/>
    </source>
</evidence>
<organism evidence="6 7">
    <name type="scientific">Luteibacter yeojuensis</name>
    <dbReference type="NCBI Taxonomy" id="345309"/>
    <lineage>
        <taxon>Bacteria</taxon>
        <taxon>Pseudomonadati</taxon>
        <taxon>Pseudomonadota</taxon>
        <taxon>Gammaproteobacteria</taxon>
        <taxon>Lysobacterales</taxon>
        <taxon>Rhodanobacteraceae</taxon>
        <taxon>Luteibacter</taxon>
    </lineage>
</organism>
<evidence type="ECO:0000313" key="6">
    <source>
        <dbReference type="EMBL" id="KJV34746.1"/>
    </source>
</evidence>
<dbReference type="PANTHER" id="PTHR33337:SF40">
    <property type="entry name" value="CENP-V_GFA DOMAIN-CONTAINING PROTEIN-RELATED"/>
    <property type="match status" value="1"/>
</dbReference>
<gene>
    <name evidence="6" type="ORF">VI08_09115</name>
</gene>
<evidence type="ECO:0000259" key="5">
    <source>
        <dbReference type="PROSITE" id="PS51891"/>
    </source>
</evidence>
<keyword evidence="2" id="KW-0479">Metal-binding</keyword>
<dbReference type="EMBL" id="JZRB01000018">
    <property type="protein sequence ID" value="KJV34746.1"/>
    <property type="molecule type" value="Genomic_DNA"/>
</dbReference>
<dbReference type="AlphaFoldDB" id="A0A0F3KUB0"/>
<dbReference type="InterPro" id="IPR006913">
    <property type="entry name" value="CENP-V/GFA"/>
</dbReference>
<evidence type="ECO:0000256" key="1">
    <source>
        <dbReference type="ARBA" id="ARBA00005495"/>
    </source>
</evidence>
<reference evidence="6 7" key="1">
    <citation type="submission" date="2015-03" db="EMBL/GenBank/DDBJ databases">
        <title>Draft genome sequence of Luteibacter yeojuensis strain SU11.</title>
        <authorList>
            <person name="Sulaiman J."/>
            <person name="Priya K."/>
            <person name="Chan K.-G."/>
        </authorList>
    </citation>
    <scope>NUCLEOTIDE SEQUENCE [LARGE SCALE GENOMIC DNA]</scope>
    <source>
        <strain evidence="6 7">SU11</strain>
    </source>
</reference>
<dbReference type="PANTHER" id="PTHR33337">
    <property type="entry name" value="GFA DOMAIN-CONTAINING PROTEIN"/>
    <property type="match status" value="1"/>
</dbReference>
<evidence type="ECO:0000256" key="4">
    <source>
        <dbReference type="ARBA" id="ARBA00023239"/>
    </source>
</evidence>
<evidence type="ECO:0000256" key="2">
    <source>
        <dbReference type="ARBA" id="ARBA00022723"/>
    </source>
</evidence>
<dbReference type="PATRIC" id="fig|345309.4.peg.1043"/>
<dbReference type="GO" id="GO:0016846">
    <property type="term" value="F:carbon-sulfur lyase activity"/>
    <property type="evidence" value="ECO:0007669"/>
    <property type="project" value="InterPro"/>
</dbReference>
<dbReference type="RefSeq" id="WP_045829270.1">
    <property type="nucleotide sequence ID" value="NZ_JZRB01000018.1"/>
</dbReference>
<dbReference type="Proteomes" id="UP000033651">
    <property type="component" value="Unassembled WGS sequence"/>
</dbReference>
<comment type="similarity">
    <text evidence="1">Belongs to the Gfa family.</text>
</comment>
<dbReference type="PROSITE" id="PS51891">
    <property type="entry name" value="CENP_V_GFA"/>
    <property type="match status" value="1"/>
</dbReference>
<proteinExistence type="inferred from homology"/>
<feature type="domain" description="CENP-V/GFA" evidence="5">
    <location>
        <begin position="2"/>
        <end position="113"/>
    </location>
</feature>
<sequence>MATGACRCGQVSFTTASEPVRCGICHCMDCRARSGAPFIVFVIFPLAAVTIRGARRPVPSASGVREACATCGSMVCWIDDQTGEIELYAGLFSAPGLFKPEYEVWTLRREPWLPALQLAQYPRDRPKR</sequence>
<dbReference type="Pfam" id="PF04828">
    <property type="entry name" value="GFA"/>
    <property type="match status" value="1"/>
</dbReference>
<evidence type="ECO:0000256" key="3">
    <source>
        <dbReference type="ARBA" id="ARBA00022833"/>
    </source>
</evidence>
<protein>
    <recommendedName>
        <fullName evidence="5">CENP-V/GFA domain-containing protein</fullName>
    </recommendedName>
</protein>
<keyword evidence="4" id="KW-0456">Lyase</keyword>
<dbReference type="Gene3D" id="3.90.1590.10">
    <property type="entry name" value="glutathione-dependent formaldehyde- activating enzyme (gfa)"/>
    <property type="match status" value="1"/>
</dbReference>
<keyword evidence="7" id="KW-1185">Reference proteome</keyword>
<dbReference type="InterPro" id="IPR011057">
    <property type="entry name" value="Mss4-like_sf"/>
</dbReference>